<feature type="region of interest" description="Disordered" evidence="1">
    <location>
        <begin position="312"/>
        <end position="376"/>
    </location>
</feature>
<feature type="transmembrane region" description="Helical" evidence="2">
    <location>
        <begin position="45"/>
        <end position="71"/>
    </location>
</feature>
<dbReference type="EMBL" id="JASNGB010000014">
    <property type="protein sequence ID" value="MDL2343206.1"/>
    <property type="molecule type" value="Genomic_DNA"/>
</dbReference>
<dbReference type="Pfam" id="PF07332">
    <property type="entry name" value="Phage_holin_3_6"/>
    <property type="match status" value="1"/>
</dbReference>
<name>A0ABT7JDS8_9DEIO</name>
<feature type="region of interest" description="Disordered" evidence="1">
    <location>
        <begin position="106"/>
        <end position="129"/>
    </location>
</feature>
<feature type="compositionally biased region" description="Basic and acidic residues" evidence="1">
    <location>
        <begin position="367"/>
        <end position="376"/>
    </location>
</feature>
<protein>
    <submittedName>
        <fullName evidence="3">Phage holin family protein</fullName>
    </submittedName>
</protein>
<reference evidence="3 4" key="1">
    <citation type="submission" date="2023-05" db="EMBL/GenBank/DDBJ databases">
        <authorList>
            <person name="Gao F."/>
        </authorList>
    </citation>
    <scope>NUCLEOTIDE SEQUENCE [LARGE SCALE GENOMIC DNA]</scope>
    <source>
        <strain evidence="3 4">MIMF12</strain>
    </source>
</reference>
<keyword evidence="4" id="KW-1185">Reference proteome</keyword>
<evidence type="ECO:0000313" key="3">
    <source>
        <dbReference type="EMBL" id="MDL2343206.1"/>
    </source>
</evidence>
<keyword evidence="2" id="KW-0812">Transmembrane</keyword>
<feature type="compositionally biased region" description="Basic and acidic residues" evidence="1">
    <location>
        <begin position="322"/>
        <end position="331"/>
    </location>
</feature>
<evidence type="ECO:0000313" key="4">
    <source>
        <dbReference type="Proteomes" id="UP001302059"/>
    </source>
</evidence>
<feature type="compositionally biased region" description="Polar residues" evidence="1">
    <location>
        <begin position="206"/>
        <end position="217"/>
    </location>
</feature>
<proteinExistence type="predicted"/>
<accession>A0ABT7JDS8</accession>
<dbReference type="InterPro" id="IPR009937">
    <property type="entry name" value="Phage_holin_3_6"/>
</dbReference>
<feature type="compositionally biased region" description="Basic and acidic residues" evidence="1">
    <location>
        <begin position="106"/>
        <end position="124"/>
    </location>
</feature>
<sequence length="376" mass="38574">MQEQRKSMGGALVDVFDAAVALAKTEVRGIAHQAGQVAKAKGLGVVLLLGATGPLILGLVFLILAVFYGLMRLGLGAWAAALIIALLSFVVMGALVMMGLRKLSAEVPRDDGGRPDPGRPMTEDERLEAEYQEQQRRKLSDVNYPAGTAAQTATQGSAATRTVGTETVIATPVVGRAGAAGTRPGEATLNPSRGSQLTGQVAEAPTGNSAPNTRTSPDTAANIDSLGPAHTGTRASAASVAMGADVERGTMRPGLSTSGFTAGGVGVNASDQGAGIKTTLTRQEGVSQGTELRGTDAGQVRLPVYEATETGEPQVYGSGLNKKIDGSETHDAGAGGHGGHTEHDPNLQHPVVLKDAPGIRVSTTPTFRDDMPKEDQ</sequence>
<dbReference type="Proteomes" id="UP001302059">
    <property type="component" value="Unassembled WGS sequence"/>
</dbReference>
<gene>
    <name evidence="3" type="ORF">QOL99_03480</name>
</gene>
<comment type="caution">
    <text evidence="3">The sequence shown here is derived from an EMBL/GenBank/DDBJ whole genome shotgun (WGS) entry which is preliminary data.</text>
</comment>
<evidence type="ECO:0000256" key="2">
    <source>
        <dbReference type="SAM" id="Phobius"/>
    </source>
</evidence>
<feature type="region of interest" description="Disordered" evidence="1">
    <location>
        <begin position="176"/>
        <end position="217"/>
    </location>
</feature>
<keyword evidence="2" id="KW-1133">Transmembrane helix</keyword>
<evidence type="ECO:0000256" key="1">
    <source>
        <dbReference type="SAM" id="MobiDB-lite"/>
    </source>
</evidence>
<feature type="compositionally biased region" description="Polar residues" evidence="1">
    <location>
        <begin position="189"/>
        <end position="199"/>
    </location>
</feature>
<keyword evidence="2" id="KW-0472">Membrane</keyword>
<dbReference type="RefSeq" id="WP_285521369.1">
    <property type="nucleotide sequence ID" value="NZ_JASNGB010000014.1"/>
</dbReference>
<organism evidence="3 4">
    <name type="scientific">Deinococcus rhizophilus</name>
    <dbReference type="NCBI Taxonomy" id="3049544"/>
    <lineage>
        <taxon>Bacteria</taxon>
        <taxon>Thermotogati</taxon>
        <taxon>Deinococcota</taxon>
        <taxon>Deinococci</taxon>
        <taxon>Deinococcales</taxon>
        <taxon>Deinococcaceae</taxon>
        <taxon>Deinococcus</taxon>
    </lineage>
</organism>
<feature type="transmembrane region" description="Helical" evidence="2">
    <location>
        <begin position="77"/>
        <end position="100"/>
    </location>
</feature>